<evidence type="ECO:0000313" key="3">
    <source>
        <dbReference type="Proteomes" id="UP001165653"/>
    </source>
</evidence>
<dbReference type="PROSITE" id="PS51257">
    <property type="entry name" value="PROKAR_LIPOPROTEIN"/>
    <property type="match status" value="1"/>
</dbReference>
<feature type="region of interest" description="Disordered" evidence="1">
    <location>
        <begin position="149"/>
        <end position="208"/>
    </location>
</feature>
<gene>
    <name evidence="2" type="ORF">OJ996_03135</name>
</gene>
<sequence>MKRHLLIFGSCALVLASCQTGEVVSSGSFDPLVAPGSGRTPVSSRAGYKPGSFVRTNMDNVAFFSKRPQGDMSAEKQLAGNTEMKVISDDGTYVKGELNSGEVGFVLSIQVTDQSSALPAVGSVNEFQVYPPPPGGVIPLPVDGEVPTIPPVIDPTIPEVPATPDAPSLEDPSVPPASPDATPAPAPAAPPQSTPLPPGNEAEPKVEQ</sequence>
<dbReference type="EMBL" id="JAPDDR010000002">
    <property type="protein sequence ID" value="MCW1912552.1"/>
    <property type="molecule type" value="Genomic_DNA"/>
</dbReference>
<name>A0ABT3FYA7_9BACT</name>
<reference evidence="2" key="1">
    <citation type="submission" date="2022-10" db="EMBL/GenBank/DDBJ databases">
        <title>Luteolibacter sp. GHJ8, whole genome shotgun sequencing project.</title>
        <authorList>
            <person name="Zhao G."/>
            <person name="Shen L."/>
        </authorList>
    </citation>
    <scope>NUCLEOTIDE SEQUENCE</scope>
    <source>
        <strain evidence="2">GHJ8</strain>
    </source>
</reference>
<evidence type="ECO:0000256" key="1">
    <source>
        <dbReference type="SAM" id="MobiDB-lite"/>
    </source>
</evidence>
<proteinExistence type="predicted"/>
<evidence type="ECO:0000313" key="2">
    <source>
        <dbReference type="EMBL" id="MCW1912552.1"/>
    </source>
</evidence>
<accession>A0ABT3FYA7</accession>
<organism evidence="2 3">
    <name type="scientific">Luteolibacter rhizosphaerae</name>
    <dbReference type="NCBI Taxonomy" id="2989719"/>
    <lineage>
        <taxon>Bacteria</taxon>
        <taxon>Pseudomonadati</taxon>
        <taxon>Verrucomicrobiota</taxon>
        <taxon>Verrucomicrobiia</taxon>
        <taxon>Verrucomicrobiales</taxon>
        <taxon>Verrucomicrobiaceae</taxon>
        <taxon>Luteolibacter</taxon>
    </lineage>
</organism>
<feature type="compositionally biased region" description="Pro residues" evidence="1">
    <location>
        <begin position="173"/>
        <end position="198"/>
    </location>
</feature>
<dbReference type="Proteomes" id="UP001165653">
    <property type="component" value="Unassembled WGS sequence"/>
</dbReference>
<keyword evidence="3" id="KW-1185">Reference proteome</keyword>
<comment type="caution">
    <text evidence="2">The sequence shown here is derived from an EMBL/GenBank/DDBJ whole genome shotgun (WGS) entry which is preliminary data.</text>
</comment>
<protein>
    <submittedName>
        <fullName evidence="2">Uncharacterized protein</fullName>
    </submittedName>
</protein>